<keyword evidence="1" id="KW-0805">Transcription regulation</keyword>
<evidence type="ECO:0000256" key="2">
    <source>
        <dbReference type="ARBA" id="ARBA00023125"/>
    </source>
</evidence>
<dbReference type="Proteomes" id="UP001165565">
    <property type="component" value="Unassembled WGS sequence"/>
</dbReference>
<evidence type="ECO:0000256" key="3">
    <source>
        <dbReference type="ARBA" id="ARBA00023163"/>
    </source>
</evidence>
<dbReference type="Gene3D" id="1.10.357.10">
    <property type="entry name" value="Tetracycline Repressor, domain 2"/>
    <property type="match status" value="1"/>
</dbReference>
<dbReference type="InterPro" id="IPR050109">
    <property type="entry name" value="HTH-type_TetR-like_transc_reg"/>
</dbReference>
<dbReference type="PRINTS" id="PR00455">
    <property type="entry name" value="HTHTETR"/>
</dbReference>
<dbReference type="EMBL" id="JANFAV010000010">
    <property type="protein sequence ID" value="MCW6535956.1"/>
    <property type="molecule type" value="Genomic_DNA"/>
</dbReference>
<dbReference type="SUPFAM" id="SSF46689">
    <property type="entry name" value="Homeodomain-like"/>
    <property type="match status" value="1"/>
</dbReference>
<dbReference type="PROSITE" id="PS50977">
    <property type="entry name" value="HTH_TETR_2"/>
    <property type="match status" value="1"/>
</dbReference>
<comment type="caution">
    <text evidence="6">The sequence shown here is derived from an EMBL/GenBank/DDBJ whole genome shotgun (WGS) entry which is preliminary data.</text>
</comment>
<evidence type="ECO:0000313" key="6">
    <source>
        <dbReference type="EMBL" id="MCW6535956.1"/>
    </source>
</evidence>
<evidence type="ECO:0000259" key="5">
    <source>
        <dbReference type="PROSITE" id="PS50977"/>
    </source>
</evidence>
<keyword evidence="2 4" id="KW-0238">DNA-binding</keyword>
<sequence>MAENSAAIAGDIAEKERFPRRTARRQQTRVRILEAALNEFRRVGYAEATMNAIAEAADIHVTTLFTHFKAKRELAETLANIELEQLSEMIEAAKGKIPVFEFFRGLVLATAKERQDKGDHKRGISRESLQEPELALNWMRYEEQEIKLLAGYIAVDFGLDIETDYVPFLAADVLISSGVLAWSRWRKARASYDLVAESEIALDLAERMARAILPLRPLQR</sequence>
<dbReference type="PROSITE" id="PS01081">
    <property type="entry name" value="HTH_TETR_1"/>
    <property type="match status" value="1"/>
</dbReference>
<keyword evidence="3" id="KW-0804">Transcription</keyword>
<evidence type="ECO:0000256" key="4">
    <source>
        <dbReference type="PROSITE-ProRule" id="PRU00335"/>
    </source>
</evidence>
<dbReference type="PANTHER" id="PTHR30055:SF234">
    <property type="entry name" value="HTH-TYPE TRANSCRIPTIONAL REGULATOR BETI"/>
    <property type="match status" value="1"/>
</dbReference>
<organism evidence="6 7">
    <name type="scientific">Sphingomonas lycopersici</name>
    <dbReference type="NCBI Taxonomy" id="2951807"/>
    <lineage>
        <taxon>Bacteria</taxon>
        <taxon>Pseudomonadati</taxon>
        <taxon>Pseudomonadota</taxon>
        <taxon>Alphaproteobacteria</taxon>
        <taxon>Sphingomonadales</taxon>
        <taxon>Sphingomonadaceae</taxon>
        <taxon>Sphingomonas</taxon>
    </lineage>
</organism>
<dbReference type="GO" id="GO:0000976">
    <property type="term" value="F:transcription cis-regulatory region binding"/>
    <property type="evidence" value="ECO:0007669"/>
    <property type="project" value="TreeGrafter"/>
</dbReference>
<dbReference type="AlphaFoldDB" id="A0AA42CUZ1"/>
<dbReference type="GO" id="GO:0003700">
    <property type="term" value="F:DNA-binding transcription factor activity"/>
    <property type="evidence" value="ECO:0007669"/>
    <property type="project" value="TreeGrafter"/>
</dbReference>
<dbReference type="PANTHER" id="PTHR30055">
    <property type="entry name" value="HTH-TYPE TRANSCRIPTIONAL REGULATOR RUTR"/>
    <property type="match status" value="1"/>
</dbReference>
<accession>A0AA42CUZ1</accession>
<protein>
    <submittedName>
        <fullName evidence="6">TetR/AcrR family transcriptional regulator</fullName>
    </submittedName>
</protein>
<feature type="domain" description="HTH tetR-type" evidence="5">
    <location>
        <begin position="26"/>
        <end position="86"/>
    </location>
</feature>
<dbReference type="Gene3D" id="1.10.10.60">
    <property type="entry name" value="Homeodomain-like"/>
    <property type="match status" value="1"/>
</dbReference>
<dbReference type="InterPro" id="IPR009057">
    <property type="entry name" value="Homeodomain-like_sf"/>
</dbReference>
<dbReference type="InterPro" id="IPR023772">
    <property type="entry name" value="DNA-bd_HTH_TetR-type_CS"/>
</dbReference>
<evidence type="ECO:0000256" key="1">
    <source>
        <dbReference type="ARBA" id="ARBA00023015"/>
    </source>
</evidence>
<gene>
    <name evidence="6" type="ORF">NEE01_14320</name>
</gene>
<dbReference type="RefSeq" id="WP_179514953.1">
    <property type="nucleotide sequence ID" value="NZ_JANFAV010000010.1"/>
</dbReference>
<dbReference type="InterPro" id="IPR001647">
    <property type="entry name" value="HTH_TetR"/>
</dbReference>
<proteinExistence type="predicted"/>
<reference evidence="6" key="1">
    <citation type="submission" date="2022-06" db="EMBL/GenBank/DDBJ databases">
        <title>Sphingomonas sp. nov. isolated from rhizosphere soil of tomato.</title>
        <authorList>
            <person name="Dong H."/>
            <person name="Gao R."/>
        </authorList>
    </citation>
    <scope>NUCLEOTIDE SEQUENCE</scope>
    <source>
        <strain evidence="6">MMSM24</strain>
    </source>
</reference>
<feature type="DNA-binding region" description="H-T-H motif" evidence="4">
    <location>
        <begin position="49"/>
        <end position="68"/>
    </location>
</feature>
<keyword evidence="7" id="KW-1185">Reference proteome</keyword>
<evidence type="ECO:0000313" key="7">
    <source>
        <dbReference type="Proteomes" id="UP001165565"/>
    </source>
</evidence>
<dbReference type="Pfam" id="PF00440">
    <property type="entry name" value="TetR_N"/>
    <property type="match status" value="1"/>
</dbReference>
<name>A0AA42CUZ1_9SPHN</name>